<dbReference type="InterPro" id="IPR042173">
    <property type="entry name" value="RNase_J_2"/>
</dbReference>
<dbReference type="SUPFAM" id="SSF56281">
    <property type="entry name" value="Metallo-hydrolase/oxidoreductase"/>
    <property type="match status" value="1"/>
</dbReference>
<dbReference type="Pfam" id="PF00753">
    <property type="entry name" value="Lactamase_B"/>
    <property type="match status" value="1"/>
</dbReference>
<dbReference type="AlphaFoldDB" id="A0A2H0UQH8"/>
<dbReference type="GO" id="GO:0003723">
    <property type="term" value="F:RNA binding"/>
    <property type="evidence" value="ECO:0007669"/>
    <property type="project" value="UniProtKB-KW"/>
</dbReference>
<dbReference type="InterPro" id="IPR001279">
    <property type="entry name" value="Metallo-B-lactamas"/>
</dbReference>
<proteinExistence type="predicted"/>
<dbReference type="InterPro" id="IPR055132">
    <property type="entry name" value="RNase_J_b_CASP"/>
</dbReference>
<gene>
    <name evidence="7" type="ORF">COU09_01495</name>
</gene>
<evidence type="ECO:0000256" key="3">
    <source>
        <dbReference type="ARBA" id="ARBA00022839"/>
    </source>
</evidence>
<dbReference type="Pfam" id="PF17770">
    <property type="entry name" value="RNase_J_C"/>
    <property type="match status" value="1"/>
</dbReference>
<keyword evidence="1" id="KW-0963">Cytoplasm</keyword>
<evidence type="ECO:0000256" key="1">
    <source>
        <dbReference type="ARBA" id="ARBA00022490"/>
    </source>
</evidence>
<reference evidence="8" key="1">
    <citation type="submission" date="2017-09" db="EMBL/GenBank/DDBJ databases">
        <title>Depth-based differentiation of microbial function through sediment-hosted aquifers and enrichment of novel symbionts in the deep terrestrial subsurface.</title>
        <authorList>
            <person name="Probst A.J."/>
            <person name="Ladd B."/>
            <person name="Jarett J.K."/>
            <person name="Geller-Mcgrath D.E."/>
            <person name="Sieber C.M.K."/>
            <person name="Emerson J.B."/>
            <person name="Anantharaman K."/>
            <person name="Thomas B.C."/>
            <person name="Malmstrom R."/>
            <person name="Stieglmeier M."/>
            <person name="Klingl A."/>
            <person name="Woyke T."/>
            <person name="Ryan C.M."/>
            <person name="Banfield J.F."/>
        </authorList>
    </citation>
    <scope>NUCLEOTIDE SEQUENCE [LARGE SCALE GENOMIC DNA]</scope>
</reference>
<dbReference type="EMBL" id="PFBB01000014">
    <property type="protein sequence ID" value="PIR88638.1"/>
    <property type="molecule type" value="Genomic_DNA"/>
</dbReference>
<evidence type="ECO:0000259" key="6">
    <source>
        <dbReference type="SMART" id="SM00849"/>
    </source>
</evidence>
<feature type="region of interest" description="Disordered" evidence="5">
    <location>
        <begin position="1"/>
        <end position="61"/>
    </location>
</feature>
<comment type="caution">
    <text evidence="7">The sequence shown here is derived from an EMBL/GenBank/DDBJ whole genome shotgun (WGS) entry which is preliminary data.</text>
</comment>
<dbReference type="NCBIfam" id="TIGR00649">
    <property type="entry name" value="MG423"/>
    <property type="match status" value="1"/>
</dbReference>
<dbReference type="PANTHER" id="PTHR43694:SF1">
    <property type="entry name" value="RIBONUCLEASE J"/>
    <property type="match status" value="1"/>
</dbReference>
<dbReference type="Pfam" id="PF22505">
    <property type="entry name" value="RNase_J_b_CASP"/>
    <property type="match status" value="1"/>
</dbReference>
<dbReference type="Gene3D" id="3.60.15.10">
    <property type="entry name" value="Ribonuclease Z/Hydroxyacylglutathione hydrolase-like"/>
    <property type="match status" value="1"/>
</dbReference>
<accession>A0A2H0UQH8</accession>
<keyword evidence="4" id="KW-0694">RNA-binding</keyword>
<dbReference type="CDD" id="cd07714">
    <property type="entry name" value="RNaseJ_MBL-fold"/>
    <property type="match status" value="1"/>
</dbReference>
<dbReference type="InterPro" id="IPR041636">
    <property type="entry name" value="RNase_J_C"/>
</dbReference>
<sequence>MMSPAKGHSQTGSRPAARKSAPARGGRGSSLGKRNHRRSRGGAKATGALSTNPYLGKKNYPKVPPIEKGRIRIIPLGGVEEVGKNMTIVETYDDIFIFDVGFQFVTEEETPGVDYIIPNIRYLEERKNKIRAILITHGHLDHIGALPFVVDRLGYPPIYTAEITELLVRKRMEEFPQLKRLTYIPFEAGTRKKIGSSYIRSFPVTHSIPDSMGFSVETDVGDIVVSGDLKLDHFNGVPSEKEEKVWGEVGDRRNIFFMCDSTNAEQEGYSTDEHTLIKNIDQLIKEAPYRIIVGTFASQFARITKIIELAEKHGRHVVVEGRSMKVNVEIAKKARRLDLKPGLLISAEEAAKLPDNKVLIIATGAQGEEFAALMRISAKKHKVIQLTDRDTIMLSSSIIPGNEMSVQKLKDNLTRYGLRFFNYHTTDIHTSGHGNIEELLWINQKVNAKYFMPAYGYHSMLRSHAQAVIDSGFPADKVIIPDNGMILEFDEKGELMILKAKAPSDIMAVDGLRIGEIQDVVIRDRKALTKDGIFVVISALDLNTGDIKKSIDIISRGFIYLRDSQRLMDEARKVVKASIAQYAKGQKPINFEVLKKEMSKEIERFLLKKTGKRPIVIPVILGI</sequence>
<keyword evidence="3" id="KW-0269">Exonuclease</keyword>
<dbReference type="Gene3D" id="3.40.50.10710">
    <property type="entry name" value="Metallo-hydrolase/oxidoreductase"/>
    <property type="match status" value="1"/>
</dbReference>
<dbReference type="GO" id="GO:0004527">
    <property type="term" value="F:exonuclease activity"/>
    <property type="evidence" value="ECO:0007669"/>
    <property type="project" value="UniProtKB-KW"/>
</dbReference>
<dbReference type="InterPro" id="IPR004613">
    <property type="entry name" value="RNase_J"/>
</dbReference>
<evidence type="ECO:0000256" key="5">
    <source>
        <dbReference type="SAM" id="MobiDB-lite"/>
    </source>
</evidence>
<protein>
    <recommendedName>
        <fullName evidence="6">Metallo-beta-lactamase domain-containing protein</fullName>
    </recommendedName>
</protein>
<feature type="domain" description="Metallo-beta-lactamase" evidence="6">
    <location>
        <begin position="83"/>
        <end position="280"/>
    </location>
</feature>
<feature type="compositionally biased region" description="Low complexity" evidence="5">
    <location>
        <begin position="12"/>
        <end position="24"/>
    </location>
</feature>
<evidence type="ECO:0000313" key="7">
    <source>
        <dbReference type="EMBL" id="PIR88638.1"/>
    </source>
</evidence>
<organism evidence="7 8">
    <name type="scientific">Candidatus Harrisonbacteria bacterium CG10_big_fil_rev_8_21_14_0_10_44_23</name>
    <dbReference type="NCBI Taxonomy" id="1974585"/>
    <lineage>
        <taxon>Bacteria</taxon>
        <taxon>Candidatus Harrisoniibacteriota</taxon>
    </lineage>
</organism>
<evidence type="ECO:0000313" key="8">
    <source>
        <dbReference type="Proteomes" id="UP000229615"/>
    </source>
</evidence>
<dbReference type="InterPro" id="IPR036866">
    <property type="entry name" value="RibonucZ/Hydroxyglut_hydro"/>
</dbReference>
<dbReference type="Gene3D" id="3.10.20.580">
    <property type="match status" value="1"/>
</dbReference>
<evidence type="ECO:0000256" key="4">
    <source>
        <dbReference type="ARBA" id="ARBA00022884"/>
    </source>
</evidence>
<evidence type="ECO:0000256" key="2">
    <source>
        <dbReference type="ARBA" id="ARBA00022722"/>
    </source>
</evidence>
<dbReference type="GO" id="GO:0046872">
    <property type="term" value="F:metal ion binding"/>
    <property type="evidence" value="ECO:0007669"/>
    <property type="project" value="InterPro"/>
</dbReference>
<name>A0A2H0UQH8_9BACT</name>
<keyword evidence="3" id="KW-0378">Hydrolase</keyword>
<dbReference type="Proteomes" id="UP000229615">
    <property type="component" value="Unassembled WGS sequence"/>
</dbReference>
<dbReference type="SMART" id="SM00849">
    <property type="entry name" value="Lactamase_B"/>
    <property type="match status" value="1"/>
</dbReference>
<keyword evidence="2" id="KW-0540">Nuclease</keyword>
<dbReference type="PANTHER" id="PTHR43694">
    <property type="entry name" value="RIBONUCLEASE J"/>
    <property type="match status" value="1"/>
</dbReference>